<dbReference type="SUPFAM" id="SSF50494">
    <property type="entry name" value="Trypsin-like serine proteases"/>
    <property type="match status" value="2"/>
</dbReference>
<keyword evidence="1" id="KW-0645">Protease</keyword>
<keyword evidence="1" id="KW-0576">Peroxisome</keyword>
<dbReference type="InterPro" id="IPR039245">
    <property type="entry name" value="TYSND1/DEG15"/>
</dbReference>
<comment type="subcellular location">
    <subcellularLocation>
        <location evidence="1">Peroxisome</location>
    </subcellularLocation>
</comment>
<dbReference type="Proteomes" id="UP000275408">
    <property type="component" value="Unassembled WGS sequence"/>
</dbReference>
<dbReference type="AlphaFoldDB" id="A0A3M6TSB1"/>
<dbReference type="STRING" id="46731.A0A3M6TSB1"/>
<name>A0A3M6TSB1_POCDA</name>
<dbReference type="InterPro" id="IPR009003">
    <property type="entry name" value="Peptidase_S1_PA"/>
</dbReference>
<protein>
    <recommendedName>
        <fullName evidence="1">Peroxisomal leader peptide-processing protease</fullName>
        <ecNumber evidence="1">3.4.21.-</ecNumber>
    </recommendedName>
</protein>
<dbReference type="EMBL" id="RCHS01003045">
    <property type="protein sequence ID" value="RMX44231.1"/>
    <property type="molecule type" value="Genomic_DNA"/>
</dbReference>
<dbReference type="GO" id="GO:0005777">
    <property type="term" value="C:peroxisome"/>
    <property type="evidence" value="ECO:0007669"/>
    <property type="project" value="UniProtKB-SubCell"/>
</dbReference>
<proteinExistence type="inferred from homology"/>
<evidence type="ECO:0000313" key="2">
    <source>
        <dbReference type="EMBL" id="RMX44231.1"/>
    </source>
</evidence>
<dbReference type="InterPro" id="IPR043504">
    <property type="entry name" value="Peptidase_S1_PA_chymotrypsin"/>
</dbReference>
<gene>
    <name evidence="2" type="ORF">pdam_00005292</name>
</gene>
<evidence type="ECO:0000313" key="3">
    <source>
        <dbReference type="Proteomes" id="UP000275408"/>
    </source>
</evidence>
<dbReference type="OrthoDB" id="17845at2759"/>
<dbReference type="GO" id="GO:0004252">
    <property type="term" value="F:serine-type endopeptidase activity"/>
    <property type="evidence" value="ECO:0007669"/>
    <property type="project" value="InterPro"/>
</dbReference>
<comment type="caution">
    <text evidence="2">The sequence shown here is derived from an EMBL/GenBank/DDBJ whole genome shotgun (WGS) entry which is preliminary data.</text>
</comment>
<keyword evidence="1" id="KW-0378">Hydrolase</keyword>
<dbReference type="GO" id="GO:0016485">
    <property type="term" value="P:protein processing"/>
    <property type="evidence" value="ECO:0007669"/>
    <property type="project" value="InterPro"/>
</dbReference>
<keyword evidence="1" id="KW-0720">Serine protease</keyword>
<comment type="PTM">
    <text evidence="1">The full-lengh TYSND1 is the active the proteolytic processing of PTS1- and PTS2-proteins and in self-cleavage, and intermolecular self-cleavage of TYSND1 down-regulates its protease activity.</text>
</comment>
<dbReference type="GO" id="GO:0031998">
    <property type="term" value="P:regulation of fatty acid beta-oxidation"/>
    <property type="evidence" value="ECO:0007669"/>
    <property type="project" value="TreeGrafter"/>
</dbReference>
<sequence length="604" mass="67104">MVDVPCVIIKRCNSDWSCCGIVLDSNNGILLTVASLFSDTLHQNERQRTISEDSPILVSSMSPNDEIAVEVIFRSHTDEEFRTFEGYVILFWRDYGLKRITELIFPTSEWKFELFGHDQKYFQGASDEEHGNDTSQLHQTALSDFALIKVKNPENFCLSYSLVNLRTLRGLENPKIGDSLCVIGTPFGCECPQVFYNSVSKGIVSNVLGRNNEMIITDARCIPGCEGCALYTFNHKPGLLNGRDLYGIVLAPFCWRNGEWIGITLACSLWYIIHNLSQLLKGNISLIPLKLTEILANVLDFQVKIQSQQNVITEDNMLVHKGTHSTVIHVDRDSSNLQDIIKIALSSVVMVQCGNRWGSGVIIDSEDGLVVTCSHVVKDCQNPLIVTGSSNTVQCFREKDKVKLCGNYDHSAHQKVQVLFATQEECPLDFALLKMQLNQQSRPLRSRLETNLEQRKSPKSFAKHRYKKGKDVLVIGFPLFASHLNTGASVVSGVISNIVHVQKQTVLLQSTAAVHCGTSGGALVSAETGELLGMITSHVKDANMSCTFPHVNFSIPADLLYQLVSSVKDGTIENTLQALVSNDLKNVWQLDKNLSDKPQIISKL</sequence>
<dbReference type="OMA" id="CWKSTEW"/>
<dbReference type="Gene3D" id="2.40.10.10">
    <property type="entry name" value="Trypsin-like serine proteases"/>
    <property type="match status" value="2"/>
</dbReference>
<comment type="function">
    <text evidence="1">Peroxisomal protease that mediates both the removal of the leader peptide from proteins containing a PTS2 target sequence and processes several PTS1-containing proteins. Catalyzes the processing of PTS1-proteins involved in the peroxisomal beta-oxidation of fatty acids.</text>
</comment>
<dbReference type="Gene3D" id="2.40.10.120">
    <property type="match status" value="1"/>
</dbReference>
<dbReference type="Pfam" id="PF13365">
    <property type="entry name" value="Trypsin_2"/>
    <property type="match status" value="1"/>
</dbReference>
<evidence type="ECO:0000256" key="1">
    <source>
        <dbReference type="PIRNR" id="PIRNR037989"/>
    </source>
</evidence>
<dbReference type="PANTHER" id="PTHR21004">
    <property type="entry name" value="SERINE PROTEASE-RELATED"/>
    <property type="match status" value="1"/>
</dbReference>
<dbReference type="PANTHER" id="PTHR21004:SF0">
    <property type="entry name" value="PEROXISOMAL LEADER PEPTIDE-PROCESSING PROTEASE"/>
    <property type="match status" value="1"/>
</dbReference>
<reference evidence="2 3" key="1">
    <citation type="journal article" date="2018" name="Sci. Rep.">
        <title>Comparative analysis of the Pocillopora damicornis genome highlights role of immune system in coral evolution.</title>
        <authorList>
            <person name="Cunning R."/>
            <person name="Bay R.A."/>
            <person name="Gillette P."/>
            <person name="Baker A.C."/>
            <person name="Traylor-Knowles N."/>
        </authorList>
    </citation>
    <scope>NUCLEOTIDE SEQUENCE [LARGE SCALE GENOMIC DNA]</scope>
    <source>
        <strain evidence="2">RSMAS</strain>
        <tissue evidence="2">Whole animal</tissue>
    </source>
</reference>
<comment type="similarity">
    <text evidence="1">Belongs to the peptidase S1B family.</text>
</comment>
<organism evidence="2 3">
    <name type="scientific">Pocillopora damicornis</name>
    <name type="common">Cauliflower coral</name>
    <name type="synonym">Millepora damicornis</name>
    <dbReference type="NCBI Taxonomy" id="46731"/>
    <lineage>
        <taxon>Eukaryota</taxon>
        <taxon>Metazoa</taxon>
        <taxon>Cnidaria</taxon>
        <taxon>Anthozoa</taxon>
        <taxon>Hexacorallia</taxon>
        <taxon>Scleractinia</taxon>
        <taxon>Astrocoeniina</taxon>
        <taxon>Pocilloporidae</taxon>
        <taxon>Pocillopora</taxon>
    </lineage>
</organism>
<accession>A0A3M6TSB1</accession>
<dbReference type="EC" id="3.4.21.-" evidence="1"/>
<keyword evidence="3" id="KW-1185">Reference proteome</keyword>